<dbReference type="Proteomes" id="UP000467132">
    <property type="component" value="Unassembled WGS sequence"/>
</dbReference>
<feature type="domain" description="PDZ" evidence="2">
    <location>
        <begin position="12"/>
        <end position="52"/>
    </location>
</feature>
<feature type="domain" description="DUF512" evidence="1">
    <location>
        <begin position="227"/>
        <end position="427"/>
    </location>
</feature>
<evidence type="ECO:0000313" key="5">
    <source>
        <dbReference type="Proteomes" id="UP000467132"/>
    </source>
</evidence>
<dbReference type="Gene3D" id="3.20.20.70">
    <property type="entry name" value="Aldolase class I"/>
    <property type="match status" value="1"/>
</dbReference>
<name>A0A845R0D2_9CLOT</name>
<dbReference type="InterPro" id="IPR036034">
    <property type="entry name" value="PDZ_sf"/>
</dbReference>
<dbReference type="InterPro" id="IPR045375">
    <property type="entry name" value="Put_radical_SAM-like_N"/>
</dbReference>
<dbReference type="EMBL" id="QXXA01000009">
    <property type="protein sequence ID" value="NBI06918.1"/>
    <property type="molecule type" value="Genomic_DNA"/>
</dbReference>
<dbReference type="Pfam" id="PF17820">
    <property type="entry name" value="PDZ_6"/>
    <property type="match status" value="1"/>
</dbReference>
<evidence type="ECO:0000259" key="2">
    <source>
        <dbReference type="Pfam" id="PF17820"/>
    </source>
</evidence>
<proteinExistence type="predicted"/>
<reference evidence="4 5" key="1">
    <citation type="submission" date="2018-08" db="EMBL/GenBank/DDBJ databases">
        <title>Murine metabolic-syndrome-specific gut microbial biobank.</title>
        <authorList>
            <person name="Liu C."/>
        </authorList>
    </citation>
    <scope>NUCLEOTIDE SEQUENCE [LARGE SCALE GENOMIC DNA]</scope>
    <source>
        <strain evidence="4 5">583</strain>
    </source>
</reference>
<dbReference type="SUPFAM" id="SSF50156">
    <property type="entry name" value="PDZ domain-like"/>
    <property type="match status" value="1"/>
</dbReference>
<dbReference type="InterPro" id="IPR013785">
    <property type="entry name" value="Aldolase_TIM"/>
</dbReference>
<keyword evidence="5" id="KW-1185">Reference proteome</keyword>
<evidence type="ECO:0000313" key="4">
    <source>
        <dbReference type="EMBL" id="NBI06918.1"/>
    </source>
</evidence>
<dbReference type="AlphaFoldDB" id="A0A845R0D2"/>
<dbReference type="Pfam" id="PF19238">
    <property type="entry name" value="Radical_SAM_2"/>
    <property type="match status" value="1"/>
</dbReference>
<gene>
    <name evidence="4" type="ORF">D3Z33_08635</name>
</gene>
<protein>
    <submittedName>
        <fullName evidence="4">DUF512 domain-containing protein</fullName>
    </submittedName>
</protein>
<sequence>MELRNIDDNINIIESVKENSIAEELDVEVGDILISINNNEIKDIIDYKFHIADDYIVVTIKKLNGEIWDLEIEKEYDEDLGIEFSNSLIDKAKRCRNNCMFCFIDQLPENMRETLYFKDDDSRLSFLQGNFITLTNMSDEEIDRIIRYRISPINISVHTTNKELRKQMLNNKNAGKLYDILKRFNKANIKMNAQIVLIPGINDGIELKRTLNDLSKLYPNVESVAVVPVGITKHRAGLKKIDSYDKEKSIKLLKEVSSYQRKYLYEFGSRFIFASDEFYVLAAWKLPSYEDYEGFPQIENGVGLLRDFKSSIENELKNITNININKTVLLATGTLAYDYMKRIAKIISENISGLKIKVIEVKNDFFGHTITVSGLVTGRDLIKNVINEEFDELVIPESMLRSGEEVFLDDLTVSDIKNEIQKDIRISKVNGKDFINTLIN</sequence>
<dbReference type="RefSeq" id="WP_160197392.1">
    <property type="nucleotide sequence ID" value="NZ_QXXA01000009.1"/>
</dbReference>
<dbReference type="InterPro" id="IPR007549">
    <property type="entry name" value="DUF512"/>
</dbReference>
<dbReference type="Gene3D" id="2.30.42.10">
    <property type="match status" value="1"/>
</dbReference>
<dbReference type="InterPro" id="IPR058240">
    <property type="entry name" value="rSAM_sf"/>
</dbReference>
<comment type="caution">
    <text evidence="4">The sequence shown here is derived from an EMBL/GenBank/DDBJ whole genome shotgun (WGS) entry which is preliminary data.</text>
</comment>
<evidence type="ECO:0000259" key="3">
    <source>
        <dbReference type="Pfam" id="PF19238"/>
    </source>
</evidence>
<dbReference type="OrthoDB" id="9774724at2"/>
<evidence type="ECO:0000259" key="1">
    <source>
        <dbReference type="Pfam" id="PF04459"/>
    </source>
</evidence>
<accession>A0A845R0D2</accession>
<dbReference type="SUPFAM" id="SSF102114">
    <property type="entry name" value="Radical SAM enzymes"/>
    <property type="match status" value="1"/>
</dbReference>
<feature type="domain" description="Putative radical SAM N-terminal" evidence="3">
    <location>
        <begin position="74"/>
        <end position="224"/>
    </location>
</feature>
<organism evidence="4 5">
    <name type="scientific">Senegalia massiliensis</name>
    <dbReference type="NCBI Taxonomy" id="1720316"/>
    <lineage>
        <taxon>Bacteria</taxon>
        <taxon>Bacillati</taxon>
        <taxon>Bacillota</taxon>
        <taxon>Clostridia</taxon>
        <taxon>Eubacteriales</taxon>
        <taxon>Clostridiaceae</taxon>
        <taxon>Senegalia</taxon>
    </lineage>
</organism>
<dbReference type="InterPro" id="IPR041489">
    <property type="entry name" value="PDZ_6"/>
</dbReference>
<dbReference type="Pfam" id="PF04459">
    <property type="entry name" value="DUF512"/>
    <property type="match status" value="1"/>
</dbReference>